<evidence type="ECO:0000313" key="9">
    <source>
        <dbReference type="EMBL" id="OGZ75883.1"/>
    </source>
</evidence>
<sequence length="277" mass="32415">MLYKSDYLDEFEFKDNKKIIAKVDSFLFSGKEKIHLVLDFDRTMTKSQNQAGENINTWQILKTHLPEEAKEEYQKFYNKYRPLEAANKMKESDAAAWWEEILNLYQKNKLNWLDIVNDVNSKMPIRNGTKELFDVCKKKNIPIIIISAGIKDVIEIWCQRFEIKPATILSTNLFFDNNGYIKGWDRGSLIHVLNKKEKGHKEVSEMKKLRPNIILIGDSINDYSMVNGTKKVLRIIIDDPRPDDMLSKKNNSDGFSKFDLVIKNKSLYPIIKILKLF</sequence>
<evidence type="ECO:0000256" key="4">
    <source>
        <dbReference type="ARBA" id="ARBA00022723"/>
    </source>
</evidence>
<dbReference type="InterPro" id="IPR036412">
    <property type="entry name" value="HAD-like_sf"/>
</dbReference>
<dbReference type="GO" id="GO:0000166">
    <property type="term" value="F:nucleotide binding"/>
    <property type="evidence" value="ECO:0007669"/>
    <property type="project" value="UniProtKB-KW"/>
</dbReference>
<dbReference type="Proteomes" id="UP000178632">
    <property type="component" value="Unassembled WGS sequence"/>
</dbReference>
<dbReference type="InterPro" id="IPR023214">
    <property type="entry name" value="HAD_sf"/>
</dbReference>
<keyword evidence="8" id="KW-0546">Nucleotide metabolism</keyword>
<dbReference type="Gene3D" id="1.10.150.340">
    <property type="entry name" value="Pyrimidine 5'-nucleotidase (UMPH-1), N-terminal domain"/>
    <property type="match status" value="1"/>
</dbReference>
<reference evidence="9 10" key="1">
    <citation type="journal article" date="2016" name="Nat. Commun.">
        <title>Thousands of microbial genomes shed light on interconnected biogeochemical processes in an aquifer system.</title>
        <authorList>
            <person name="Anantharaman K."/>
            <person name="Brown C.T."/>
            <person name="Hug L.A."/>
            <person name="Sharon I."/>
            <person name="Castelle C.J."/>
            <person name="Probst A.J."/>
            <person name="Thomas B.C."/>
            <person name="Singh A."/>
            <person name="Wilkins M.J."/>
            <person name="Karaoz U."/>
            <person name="Brodie E.L."/>
            <person name="Williams K.H."/>
            <person name="Hubbard S.S."/>
            <person name="Banfield J.F."/>
        </authorList>
    </citation>
    <scope>NUCLEOTIDE SEQUENCE [LARGE SCALE GENOMIC DNA]</scope>
</reference>
<dbReference type="InterPro" id="IPR006434">
    <property type="entry name" value="Pyrimidine_nucleotidase_eu"/>
</dbReference>
<dbReference type="PANTHER" id="PTHR13045:SF0">
    <property type="entry name" value="7-METHYLGUANOSINE PHOSPHATE-SPECIFIC 5'-NUCLEOTIDASE"/>
    <property type="match status" value="1"/>
</dbReference>
<dbReference type="EMBL" id="MHPE01000043">
    <property type="protein sequence ID" value="OGZ75883.1"/>
    <property type="molecule type" value="Genomic_DNA"/>
</dbReference>
<dbReference type="GO" id="GO:0000287">
    <property type="term" value="F:magnesium ion binding"/>
    <property type="evidence" value="ECO:0007669"/>
    <property type="project" value="InterPro"/>
</dbReference>
<comment type="catalytic activity">
    <reaction evidence="1">
        <text>a ribonucleoside 5'-phosphate + H2O = a ribonucleoside + phosphate</text>
        <dbReference type="Rhea" id="RHEA:12484"/>
        <dbReference type="ChEBI" id="CHEBI:15377"/>
        <dbReference type="ChEBI" id="CHEBI:18254"/>
        <dbReference type="ChEBI" id="CHEBI:43474"/>
        <dbReference type="ChEBI" id="CHEBI:58043"/>
        <dbReference type="EC" id="3.1.3.5"/>
    </reaction>
</comment>
<dbReference type="PANTHER" id="PTHR13045">
    <property type="entry name" value="5'-NUCLEOTIDASE"/>
    <property type="match status" value="1"/>
</dbReference>
<gene>
    <name evidence="9" type="ORF">A3G45_00070</name>
</gene>
<organism evidence="9 10">
    <name type="scientific">Candidatus Staskawiczbacteria bacterium RIFCSPLOWO2_12_FULL_37_15</name>
    <dbReference type="NCBI Taxonomy" id="1802218"/>
    <lineage>
        <taxon>Bacteria</taxon>
        <taxon>Candidatus Staskawicziibacteriota</taxon>
    </lineage>
</organism>
<dbReference type="Gene3D" id="3.40.50.1000">
    <property type="entry name" value="HAD superfamily/HAD-like"/>
    <property type="match status" value="1"/>
</dbReference>
<evidence type="ECO:0000256" key="3">
    <source>
        <dbReference type="ARBA" id="ARBA00012643"/>
    </source>
</evidence>
<evidence type="ECO:0000256" key="8">
    <source>
        <dbReference type="ARBA" id="ARBA00023080"/>
    </source>
</evidence>
<proteinExistence type="inferred from homology"/>
<keyword evidence="6" id="KW-0378">Hydrolase</keyword>
<evidence type="ECO:0000256" key="7">
    <source>
        <dbReference type="ARBA" id="ARBA00022842"/>
    </source>
</evidence>
<keyword evidence="4" id="KW-0479">Metal-binding</keyword>
<keyword evidence="5" id="KW-0547">Nucleotide-binding</keyword>
<evidence type="ECO:0000256" key="1">
    <source>
        <dbReference type="ARBA" id="ARBA00000815"/>
    </source>
</evidence>
<evidence type="ECO:0000256" key="6">
    <source>
        <dbReference type="ARBA" id="ARBA00022801"/>
    </source>
</evidence>
<comment type="caution">
    <text evidence="9">The sequence shown here is derived from an EMBL/GenBank/DDBJ whole genome shotgun (WGS) entry which is preliminary data.</text>
</comment>
<dbReference type="AlphaFoldDB" id="A0A1G2IMJ2"/>
<dbReference type="Pfam" id="PF05822">
    <property type="entry name" value="UMPH-1"/>
    <property type="match status" value="1"/>
</dbReference>
<name>A0A1G2IMJ2_9BACT</name>
<keyword evidence="7" id="KW-0460">Magnesium</keyword>
<dbReference type="GO" id="GO:0005737">
    <property type="term" value="C:cytoplasm"/>
    <property type="evidence" value="ECO:0007669"/>
    <property type="project" value="InterPro"/>
</dbReference>
<dbReference type="GO" id="GO:0008253">
    <property type="term" value="F:5'-nucleotidase activity"/>
    <property type="evidence" value="ECO:0007669"/>
    <property type="project" value="UniProtKB-EC"/>
</dbReference>
<dbReference type="SUPFAM" id="SSF56784">
    <property type="entry name" value="HAD-like"/>
    <property type="match status" value="1"/>
</dbReference>
<comment type="similarity">
    <text evidence="2">Belongs to the pyrimidine 5'-nucleotidase family.</text>
</comment>
<accession>A0A1G2IMJ2</accession>
<dbReference type="EC" id="3.1.3.5" evidence="3"/>
<dbReference type="NCBIfam" id="TIGR01488">
    <property type="entry name" value="HAD-SF-IB"/>
    <property type="match status" value="1"/>
</dbReference>
<dbReference type="GO" id="GO:0009117">
    <property type="term" value="P:nucleotide metabolic process"/>
    <property type="evidence" value="ECO:0007669"/>
    <property type="project" value="UniProtKB-KW"/>
</dbReference>
<protein>
    <recommendedName>
        <fullName evidence="3">5'-nucleotidase</fullName>
        <ecNumber evidence="3">3.1.3.5</ecNumber>
    </recommendedName>
</protein>
<evidence type="ECO:0000256" key="5">
    <source>
        <dbReference type="ARBA" id="ARBA00022741"/>
    </source>
</evidence>
<evidence type="ECO:0000256" key="2">
    <source>
        <dbReference type="ARBA" id="ARBA00008389"/>
    </source>
</evidence>
<evidence type="ECO:0000313" key="10">
    <source>
        <dbReference type="Proteomes" id="UP000178632"/>
    </source>
</evidence>